<feature type="region of interest" description="Disordered" evidence="1">
    <location>
        <begin position="189"/>
        <end position="262"/>
    </location>
</feature>
<reference evidence="4" key="1">
    <citation type="submission" date="2010-08" db="EMBL/GenBank/DDBJ databases">
        <authorList>
            <consortium name="Caenorhabditis japonica Sequencing Consortium"/>
            <person name="Wilson R.K."/>
        </authorList>
    </citation>
    <scope>NUCLEOTIDE SEQUENCE [LARGE SCALE GENOMIC DNA]</scope>
    <source>
        <strain evidence="4">DF5081</strain>
    </source>
</reference>
<dbReference type="PROSITE" id="PS50011">
    <property type="entry name" value="PROTEIN_KINASE_DOM"/>
    <property type="match status" value="1"/>
</dbReference>
<dbReference type="FunFam" id="1.10.510.10:FF:001500">
    <property type="entry name" value="CK1/CK1 protein kinase"/>
    <property type="match status" value="1"/>
</dbReference>
<sequence>MSKDNPNGSGNENGADGELKFEIGETIAGFKLVNKIDEGGFGQVFKVTKDDKTFYAMKIENSAMEGGSAIKLEINVLTQLNHESVFPKFIIGGRRARYQYIVLELLGDNLRMLKARSIHPDCWSDGTWSRLAIQCLYALKKMHDNGFVHRDIKPNNFAVGMDSDGQNRSRVVLLFDFGLARKFINHKTEDKNKEAASSKPEKSPGDSLFSKNNNTKQSKLVKKKGTKLDKKAGGNGFANKKRGSIMTKGESTRTAEDKEKESARALNDKFKFRIARPHTDFRGTFQYASANAHEQLELGRADDIWSLMYMVVEMFTELPWANQDTFPVEDLKNQATLLRLFTDSKNPNRLTAKMNEQLEAIEKMLKGCNYYSFPNYEIIHQFFKDVMTKSKVSWNSPFDWEKTGNVEEFSKDQRNKKPVKVPQWEAPGDYFKQDPWSTLKRPNYSPSTTSQHPIPNRSKKGQIREKTVLSKEDPSQAEDAISLKKIPSDVQAPTNVLRNSREKPPNA</sequence>
<protein>
    <submittedName>
        <fullName evidence="3">Protein kinase domain-containing protein</fullName>
    </submittedName>
</protein>
<evidence type="ECO:0000313" key="3">
    <source>
        <dbReference type="EnsemblMetazoa" id="CJA28949.1"/>
    </source>
</evidence>
<dbReference type="PANTHER" id="PTHR11909">
    <property type="entry name" value="CASEIN KINASE-RELATED"/>
    <property type="match status" value="1"/>
</dbReference>
<feature type="compositionally biased region" description="Basic and acidic residues" evidence="1">
    <location>
        <begin position="189"/>
        <end position="204"/>
    </location>
</feature>
<dbReference type="InterPro" id="IPR011009">
    <property type="entry name" value="Kinase-like_dom_sf"/>
</dbReference>
<accession>A0A8R1IBT0</accession>
<dbReference type="InterPro" id="IPR050235">
    <property type="entry name" value="CK1_Ser-Thr_kinase"/>
</dbReference>
<proteinExistence type="predicted"/>
<feature type="compositionally biased region" description="Polar residues" evidence="1">
    <location>
        <begin position="444"/>
        <end position="453"/>
    </location>
</feature>
<dbReference type="InterPro" id="IPR000719">
    <property type="entry name" value="Prot_kinase_dom"/>
</dbReference>
<dbReference type="Gene3D" id="1.10.510.10">
    <property type="entry name" value="Transferase(Phosphotransferase) domain 1"/>
    <property type="match status" value="2"/>
</dbReference>
<reference evidence="3" key="2">
    <citation type="submission" date="2022-06" db="UniProtKB">
        <authorList>
            <consortium name="EnsemblMetazoa"/>
        </authorList>
    </citation>
    <scope>IDENTIFICATION</scope>
    <source>
        <strain evidence="3">DF5081</strain>
    </source>
</reference>
<evidence type="ECO:0000259" key="2">
    <source>
        <dbReference type="PROSITE" id="PS50011"/>
    </source>
</evidence>
<dbReference type="EnsemblMetazoa" id="CJA28949.1">
    <property type="protein sequence ID" value="CJA28949.1"/>
    <property type="gene ID" value="WBGene00184523"/>
</dbReference>
<feature type="region of interest" description="Disordered" evidence="1">
    <location>
        <begin position="409"/>
        <end position="507"/>
    </location>
</feature>
<dbReference type="Proteomes" id="UP000005237">
    <property type="component" value="Unassembled WGS sequence"/>
</dbReference>
<organism evidence="3 4">
    <name type="scientific">Caenorhabditis japonica</name>
    <dbReference type="NCBI Taxonomy" id="281687"/>
    <lineage>
        <taxon>Eukaryota</taxon>
        <taxon>Metazoa</taxon>
        <taxon>Ecdysozoa</taxon>
        <taxon>Nematoda</taxon>
        <taxon>Chromadorea</taxon>
        <taxon>Rhabditida</taxon>
        <taxon>Rhabditina</taxon>
        <taxon>Rhabditomorpha</taxon>
        <taxon>Rhabditoidea</taxon>
        <taxon>Rhabditidae</taxon>
        <taxon>Peloderinae</taxon>
        <taxon>Caenorhabditis</taxon>
    </lineage>
</organism>
<dbReference type="SUPFAM" id="SSF56112">
    <property type="entry name" value="Protein kinase-like (PK-like)"/>
    <property type="match status" value="1"/>
</dbReference>
<dbReference type="SMART" id="SM00220">
    <property type="entry name" value="S_TKc"/>
    <property type="match status" value="1"/>
</dbReference>
<dbReference type="GO" id="GO:0004672">
    <property type="term" value="F:protein kinase activity"/>
    <property type="evidence" value="ECO:0007669"/>
    <property type="project" value="InterPro"/>
</dbReference>
<dbReference type="AlphaFoldDB" id="A0A8R1IBT0"/>
<name>A0A8R1IBT0_CAEJA</name>
<keyword evidence="4" id="KW-1185">Reference proteome</keyword>
<dbReference type="Pfam" id="PF00069">
    <property type="entry name" value="Pkinase"/>
    <property type="match status" value="1"/>
</dbReference>
<evidence type="ECO:0000256" key="1">
    <source>
        <dbReference type="SAM" id="MobiDB-lite"/>
    </source>
</evidence>
<dbReference type="GO" id="GO:0005524">
    <property type="term" value="F:ATP binding"/>
    <property type="evidence" value="ECO:0007669"/>
    <property type="project" value="InterPro"/>
</dbReference>
<feature type="compositionally biased region" description="Basic and acidic residues" evidence="1">
    <location>
        <begin position="250"/>
        <end position="262"/>
    </location>
</feature>
<feature type="domain" description="Protein kinase" evidence="2">
    <location>
        <begin position="30"/>
        <end position="383"/>
    </location>
</feature>
<evidence type="ECO:0000313" key="4">
    <source>
        <dbReference type="Proteomes" id="UP000005237"/>
    </source>
</evidence>
<feature type="compositionally biased region" description="Basic and acidic residues" evidence="1">
    <location>
        <begin position="462"/>
        <end position="474"/>
    </location>
</feature>